<dbReference type="Pfam" id="PF24842">
    <property type="entry name" value="UFD1_N2"/>
    <property type="match status" value="1"/>
</dbReference>
<evidence type="ECO:0000259" key="3">
    <source>
        <dbReference type="Pfam" id="PF03152"/>
    </source>
</evidence>
<organism evidence="5 6">
    <name type="scientific">Dryococelus australis</name>
    <dbReference type="NCBI Taxonomy" id="614101"/>
    <lineage>
        <taxon>Eukaryota</taxon>
        <taxon>Metazoa</taxon>
        <taxon>Ecdysozoa</taxon>
        <taxon>Arthropoda</taxon>
        <taxon>Hexapoda</taxon>
        <taxon>Insecta</taxon>
        <taxon>Pterygota</taxon>
        <taxon>Neoptera</taxon>
        <taxon>Polyneoptera</taxon>
        <taxon>Phasmatodea</taxon>
        <taxon>Verophasmatodea</taxon>
        <taxon>Anareolatae</taxon>
        <taxon>Phasmatidae</taxon>
        <taxon>Eurycanthinae</taxon>
        <taxon>Dryococelus</taxon>
    </lineage>
</organism>
<dbReference type="InterPro" id="IPR055417">
    <property type="entry name" value="UFD1_N1"/>
</dbReference>
<dbReference type="Gene3D" id="3.10.330.10">
    <property type="match status" value="1"/>
</dbReference>
<accession>A0ABQ9IQ02</accession>
<sequence length="293" mass="33281">MSFIVLNFGLFCEDYICYSASSPEGGCRNDLEDGGKIIMPPSSLAKLSELDISYPMLFKLNSSFSSRITHSGVLEFVANEGHVYLPKWMMNNLELDEGEPIRVLLVTLPIATFARFQPLTKDFFDISNPKAVLENHLRRHACLTRGDIIAIHYNEKLYQLCVLEIQPGTAVSIIECDMTVEFAPPLDYEETEPGLKPVHKQEVQYEPTHFIPFQTPGHRLDGKDNKNDWQNNLMVQEPSEDNAVVPNYSYRIGSLHFVRCRRKSSSDVHKYTFEPFSGIGQSLNFQPSDKPAE</sequence>
<comment type="caution">
    <text evidence="5">The sequence shown here is derived from an EMBL/GenBank/DDBJ whole genome shotgun (WGS) entry which is preliminary data.</text>
</comment>
<proteinExistence type="inferred from homology"/>
<feature type="domain" description="Ubiquitin fusion degradation protein UFD1 N-terminal subdomain 1" evidence="3">
    <location>
        <begin position="11"/>
        <end position="109"/>
    </location>
</feature>
<dbReference type="Proteomes" id="UP001159363">
    <property type="component" value="Chromosome 1"/>
</dbReference>
<feature type="domain" description="Ubiquitin fusion degradation protein UFD1 N-terminal subdomain 2" evidence="4">
    <location>
        <begin position="111"/>
        <end position="185"/>
    </location>
</feature>
<dbReference type="PANTHER" id="PTHR12555">
    <property type="entry name" value="UBIQUITIN FUSION DEGRADATON PROTEIN 1"/>
    <property type="match status" value="1"/>
</dbReference>
<comment type="similarity">
    <text evidence="1">Belongs to the UFD1 family.</text>
</comment>
<evidence type="ECO:0000313" key="5">
    <source>
        <dbReference type="EMBL" id="KAJ8898300.1"/>
    </source>
</evidence>
<dbReference type="Pfam" id="PF03152">
    <property type="entry name" value="UFD1_N1"/>
    <property type="match status" value="1"/>
</dbReference>
<keyword evidence="2" id="KW-0833">Ubl conjugation pathway</keyword>
<dbReference type="PANTHER" id="PTHR12555:SF13">
    <property type="entry name" value="UBIQUITIN RECOGNITION FACTOR IN ER-ASSOCIATED DEGRADATION PROTEIN 1"/>
    <property type="match status" value="1"/>
</dbReference>
<keyword evidence="6" id="KW-1185">Reference proteome</keyword>
<dbReference type="InterPro" id="IPR004854">
    <property type="entry name" value="Ufd1-like"/>
</dbReference>
<evidence type="ECO:0000256" key="1">
    <source>
        <dbReference type="ARBA" id="ARBA00006043"/>
    </source>
</evidence>
<evidence type="ECO:0000313" key="6">
    <source>
        <dbReference type="Proteomes" id="UP001159363"/>
    </source>
</evidence>
<dbReference type="InterPro" id="IPR055418">
    <property type="entry name" value="UFD1_N2"/>
</dbReference>
<evidence type="ECO:0000256" key="2">
    <source>
        <dbReference type="ARBA" id="ARBA00022786"/>
    </source>
</evidence>
<evidence type="ECO:0000259" key="4">
    <source>
        <dbReference type="Pfam" id="PF24842"/>
    </source>
</evidence>
<dbReference type="Gene3D" id="2.40.40.50">
    <property type="entry name" value="Ubiquitin fusion degradation protein UFD1, N-terminal domain"/>
    <property type="match status" value="1"/>
</dbReference>
<evidence type="ECO:0008006" key="7">
    <source>
        <dbReference type="Google" id="ProtNLM"/>
    </source>
</evidence>
<reference evidence="5 6" key="1">
    <citation type="submission" date="2023-02" db="EMBL/GenBank/DDBJ databases">
        <title>LHISI_Scaffold_Assembly.</title>
        <authorList>
            <person name="Stuart O.P."/>
            <person name="Cleave R."/>
            <person name="Magrath M.J.L."/>
            <person name="Mikheyev A.S."/>
        </authorList>
    </citation>
    <scope>NUCLEOTIDE SEQUENCE [LARGE SCALE GENOMIC DNA]</scope>
    <source>
        <strain evidence="5">Daus_M_001</strain>
        <tissue evidence="5">Leg muscle</tissue>
    </source>
</reference>
<protein>
    <recommendedName>
        <fullName evidence="7">Ubiquitin fusion degradaton protein</fullName>
    </recommendedName>
</protein>
<dbReference type="EMBL" id="JARBHB010000001">
    <property type="protein sequence ID" value="KAJ8898300.1"/>
    <property type="molecule type" value="Genomic_DNA"/>
</dbReference>
<dbReference type="InterPro" id="IPR042299">
    <property type="entry name" value="Ufd1-like_Nn"/>
</dbReference>
<gene>
    <name evidence="5" type="ORF">PR048_003660</name>
</gene>
<name>A0ABQ9IQ02_9NEOP</name>